<evidence type="ECO:0000313" key="1">
    <source>
        <dbReference type="EMBL" id="JAH17208.1"/>
    </source>
</evidence>
<sequence>MTNWIVMKFHCNVDMIILYLYIHFIPDIR</sequence>
<name>A0A0E9QME3_ANGAN</name>
<reference evidence="1" key="1">
    <citation type="submission" date="2014-11" db="EMBL/GenBank/DDBJ databases">
        <authorList>
            <person name="Amaro Gonzalez C."/>
        </authorList>
    </citation>
    <scope>NUCLEOTIDE SEQUENCE</scope>
</reference>
<protein>
    <submittedName>
        <fullName evidence="1">Uncharacterized protein</fullName>
    </submittedName>
</protein>
<accession>A0A0E9QME3</accession>
<organism evidence="1">
    <name type="scientific">Anguilla anguilla</name>
    <name type="common">European freshwater eel</name>
    <name type="synonym">Muraena anguilla</name>
    <dbReference type="NCBI Taxonomy" id="7936"/>
    <lineage>
        <taxon>Eukaryota</taxon>
        <taxon>Metazoa</taxon>
        <taxon>Chordata</taxon>
        <taxon>Craniata</taxon>
        <taxon>Vertebrata</taxon>
        <taxon>Euteleostomi</taxon>
        <taxon>Actinopterygii</taxon>
        <taxon>Neopterygii</taxon>
        <taxon>Teleostei</taxon>
        <taxon>Anguilliformes</taxon>
        <taxon>Anguillidae</taxon>
        <taxon>Anguilla</taxon>
    </lineage>
</organism>
<dbReference type="AlphaFoldDB" id="A0A0E9QME3"/>
<proteinExistence type="predicted"/>
<dbReference type="EMBL" id="GBXM01091369">
    <property type="protein sequence ID" value="JAH17208.1"/>
    <property type="molecule type" value="Transcribed_RNA"/>
</dbReference>
<reference evidence="1" key="2">
    <citation type="journal article" date="2015" name="Fish Shellfish Immunol.">
        <title>Early steps in the European eel (Anguilla anguilla)-Vibrio vulnificus interaction in the gills: Role of the RtxA13 toxin.</title>
        <authorList>
            <person name="Callol A."/>
            <person name="Pajuelo D."/>
            <person name="Ebbesson L."/>
            <person name="Teles M."/>
            <person name="MacKenzie S."/>
            <person name="Amaro C."/>
        </authorList>
    </citation>
    <scope>NUCLEOTIDE SEQUENCE</scope>
</reference>